<proteinExistence type="predicted"/>
<dbReference type="RefSeq" id="WP_198578300.1">
    <property type="nucleotide sequence ID" value="NZ_JADWOX010000021.1"/>
</dbReference>
<gene>
    <name evidence="3" type="ORF">I4Q42_22300</name>
</gene>
<sequence length="92" mass="9551">MRALKNSGAHTKASTTGDMVAEQAQAGETRRNVRLAGGEDAPSEISPAIAAQAWLESRVAEPTVRPLPLAVRVVVVVGGTAALWAAIIGFIF</sequence>
<dbReference type="Proteomes" id="UP000639859">
    <property type="component" value="Unassembled WGS sequence"/>
</dbReference>
<feature type="transmembrane region" description="Helical" evidence="2">
    <location>
        <begin position="69"/>
        <end position="91"/>
    </location>
</feature>
<keyword evidence="2" id="KW-1133">Transmembrane helix</keyword>
<evidence type="ECO:0000313" key="3">
    <source>
        <dbReference type="EMBL" id="MBI1686411.1"/>
    </source>
</evidence>
<feature type="compositionally biased region" description="Polar residues" evidence="1">
    <location>
        <begin position="8"/>
        <end position="17"/>
    </location>
</feature>
<feature type="region of interest" description="Disordered" evidence="1">
    <location>
        <begin position="1"/>
        <end position="41"/>
    </location>
</feature>
<keyword evidence="2" id="KW-0812">Transmembrane</keyword>
<evidence type="ECO:0000313" key="4">
    <source>
        <dbReference type="Proteomes" id="UP000639859"/>
    </source>
</evidence>
<keyword evidence="4" id="KW-1185">Reference proteome</keyword>
<comment type="caution">
    <text evidence="3">The sequence shown here is derived from an EMBL/GenBank/DDBJ whole genome shotgun (WGS) entry which is preliminary data.</text>
</comment>
<evidence type="ECO:0000256" key="2">
    <source>
        <dbReference type="SAM" id="Phobius"/>
    </source>
</evidence>
<organism evidence="3 4">
    <name type="scientific">Caulobacter hibisci</name>
    <dbReference type="NCBI Taxonomy" id="2035993"/>
    <lineage>
        <taxon>Bacteria</taxon>
        <taxon>Pseudomonadati</taxon>
        <taxon>Pseudomonadota</taxon>
        <taxon>Alphaproteobacteria</taxon>
        <taxon>Caulobacterales</taxon>
        <taxon>Caulobacteraceae</taxon>
        <taxon>Caulobacter</taxon>
    </lineage>
</organism>
<protein>
    <submittedName>
        <fullName evidence="3">Uncharacterized protein</fullName>
    </submittedName>
</protein>
<evidence type="ECO:0000256" key="1">
    <source>
        <dbReference type="SAM" id="MobiDB-lite"/>
    </source>
</evidence>
<dbReference type="EMBL" id="JADWOX010000021">
    <property type="protein sequence ID" value="MBI1686411.1"/>
    <property type="molecule type" value="Genomic_DNA"/>
</dbReference>
<accession>A0ABS0T3E5</accession>
<keyword evidence="2" id="KW-0472">Membrane</keyword>
<name>A0ABS0T3E5_9CAUL</name>
<reference evidence="3 4" key="1">
    <citation type="submission" date="2020-11" db="EMBL/GenBank/DDBJ databases">
        <title>genome sequence of strain KACC 18849.</title>
        <authorList>
            <person name="Gao J."/>
            <person name="Zhang X."/>
        </authorList>
    </citation>
    <scope>NUCLEOTIDE SEQUENCE [LARGE SCALE GENOMIC DNA]</scope>
    <source>
        <strain evidence="3 4">KACC 18849</strain>
    </source>
</reference>